<sequence>MTCAYQNFVKALINTSRTLDAISFFRPSYNFNFQDEVPTWAPDLRRPVGGCMPIGSPVQAGVAERQQLSEKFMPLRLRGTIVGHIGQSFDHAECVKGLDRVRLDDLEELGLYRNGTPSTTLSSQLWDVGQPTDTILLSAGYAIFEVFVSAHARDNLGLDPAVTVIFASRDVQAGDLVICAYGGLHPFVVRANPALKLDDGTMMQQFFGPSVVWIQYSPNSRSKLIPGIGGVLQGAGTTDKLSMELGWRRWKPAARVMNERSLGKEEDFQLF</sequence>
<name>A0ACC3A2T2_9EURO</name>
<accession>A0ACC3A2T2</accession>
<dbReference type="EMBL" id="JAPDRQ010000120">
    <property type="protein sequence ID" value="KAJ9654467.1"/>
    <property type="molecule type" value="Genomic_DNA"/>
</dbReference>
<reference evidence="1" key="1">
    <citation type="submission" date="2022-10" db="EMBL/GenBank/DDBJ databases">
        <title>Culturing micro-colonial fungi from biological soil crusts in the Mojave desert and describing Neophaeococcomyces mojavensis, and introducing the new genera and species Taxawa tesnikishii.</title>
        <authorList>
            <person name="Kurbessoian T."/>
            <person name="Stajich J.E."/>
        </authorList>
    </citation>
    <scope>NUCLEOTIDE SEQUENCE</scope>
    <source>
        <strain evidence="1">JES_112</strain>
    </source>
</reference>
<proteinExistence type="predicted"/>
<keyword evidence="2" id="KW-1185">Reference proteome</keyword>
<evidence type="ECO:0000313" key="1">
    <source>
        <dbReference type="EMBL" id="KAJ9654467.1"/>
    </source>
</evidence>
<comment type="caution">
    <text evidence="1">The sequence shown here is derived from an EMBL/GenBank/DDBJ whole genome shotgun (WGS) entry which is preliminary data.</text>
</comment>
<dbReference type="Proteomes" id="UP001172386">
    <property type="component" value="Unassembled WGS sequence"/>
</dbReference>
<gene>
    <name evidence="1" type="ORF">H2198_006476</name>
</gene>
<protein>
    <submittedName>
        <fullName evidence="1">Uncharacterized protein</fullName>
    </submittedName>
</protein>
<evidence type="ECO:0000313" key="2">
    <source>
        <dbReference type="Proteomes" id="UP001172386"/>
    </source>
</evidence>
<organism evidence="1 2">
    <name type="scientific">Neophaeococcomyces mojaviensis</name>
    <dbReference type="NCBI Taxonomy" id="3383035"/>
    <lineage>
        <taxon>Eukaryota</taxon>
        <taxon>Fungi</taxon>
        <taxon>Dikarya</taxon>
        <taxon>Ascomycota</taxon>
        <taxon>Pezizomycotina</taxon>
        <taxon>Eurotiomycetes</taxon>
        <taxon>Chaetothyriomycetidae</taxon>
        <taxon>Chaetothyriales</taxon>
        <taxon>Chaetothyriales incertae sedis</taxon>
        <taxon>Neophaeococcomyces</taxon>
    </lineage>
</organism>